<reference evidence="2" key="2">
    <citation type="submission" date="2020-09" db="EMBL/GenBank/DDBJ databases">
        <authorList>
            <person name="Sun Q."/>
            <person name="Ohkuma M."/>
        </authorList>
    </citation>
    <scope>NUCLEOTIDE SEQUENCE</scope>
    <source>
        <strain evidence="2">JCM 3051</strain>
    </source>
</reference>
<organism evidence="2 3">
    <name type="scientific">Promicromonospora citrea</name>
    <dbReference type="NCBI Taxonomy" id="43677"/>
    <lineage>
        <taxon>Bacteria</taxon>
        <taxon>Bacillati</taxon>
        <taxon>Actinomycetota</taxon>
        <taxon>Actinomycetes</taxon>
        <taxon>Micrococcales</taxon>
        <taxon>Promicromonosporaceae</taxon>
        <taxon>Promicromonospora</taxon>
    </lineage>
</organism>
<sequence>MTGHDRIGTARRFRHHQLDQDPTDRQGGEGMDTEEYRDHPVRSYVLTSGRAHPSRNTLRPETLVRAVESRPLLSTASRMERELVQLCRGTLALAEVAAYLQLPVSLVAVMVSDLIDAGHLAIRSNHQAHVLPGKDILEKILDGLRKL</sequence>
<dbReference type="AlphaFoldDB" id="A0A8H9GHD3"/>
<evidence type="ECO:0000313" key="3">
    <source>
        <dbReference type="Proteomes" id="UP000655589"/>
    </source>
</evidence>
<comment type="caution">
    <text evidence="2">The sequence shown here is derived from an EMBL/GenBank/DDBJ whole genome shotgun (WGS) entry which is preliminary data.</text>
</comment>
<dbReference type="InterPro" id="IPR007995">
    <property type="entry name" value="DUF742"/>
</dbReference>
<keyword evidence="3" id="KW-1185">Reference proteome</keyword>
<reference evidence="2" key="1">
    <citation type="journal article" date="2014" name="Int. J. Syst. Evol. Microbiol.">
        <title>Complete genome sequence of Corynebacterium casei LMG S-19264T (=DSM 44701T), isolated from a smear-ripened cheese.</title>
        <authorList>
            <consortium name="US DOE Joint Genome Institute (JGI-PGF)"/>
            <person name="Walter F."/>
            <person name="Albersmeier A."/>
            <person name="Kalinowski J."/>
            <person name="Ruckert C."/>
        </authorList>
    </citation>
    <scope>NUCLEOTIDE SEQUENCE</scope>
    <source>
        <strain evidence="2">JCM 3051</strain>
    </source>
</reference>
<feature type="compositionally biased region" description="Basic and acidic residues" evidence="1">
    <location>
        <begin position="16"/>
        <end position="27"/>
    </location>
</feature>
<feature type="region of interest" description="Disordered" evidence="1">
    <location>
        <begin position="1"/>
        <end position="39"/>
    </location>
</feature>
<evidence type="ECO:0000256" key="1">
    <source>
        <dbReference type="SAM" id="MobiDB-lite"/>
    </source>
</evidence>
<accession>A0A8H9GHD3</accession>
<evidence type="ECO:0000313" key="2">
    <source>
        <dbReference type="EMBL" id="GGM26379.1"/>
    </source>
</evidence>
<dbReference type="Pfam" id="PF05331">
    <property type="entry name" value="DUF742"/>
    <property type="match status" value="1"/>
</dbReference>
<protein>
    <recommendedName>
        <fullName evidence="4">DUF742 domain-containing protein</fullName>
    </recommendedName>
</protein>
<dbReference type="PANTHER" id="PTHR36221:SF1">
    <property type="entry name" value="DUF742 DOMAIN-CONTAINING PROTEIN"/>
    <property type="match status" value="1"/>
</dbReference>
<dbReference type="PANTHER" id="PTHR36221">
    <property type="entry name" value="DUF742 DOMAIN-CONTAINING PROTEIN"/>
    <property type="match status" value="1"/>
</dbReference>
<proteinExistence type="predicted"/>
<gene>
    <name evidence="2" type="ORF">GCM10010102_22570</name>
</gene>
<evidence type="ECO:0008006" key="4">
    <source>
        <dbReference type="Google" id="ProtNLM"/>
    </source>
</evidence>
<dbReference type="EMBL" id="BMPT01000008">
    <property type="protein sequence ID" value="GGM26379.1"/>
    <property type="molecule type" value="Genomic_DNA"/>
</dbReference>
<dbReference type="Proteomes" id="UP000655589">
    <property type="component" value="Unassembled WGS sequence"/>
</dbReference>
<name>A0A8H9GHD3_9MICO</name>